<dbReference type="SUPFAM" id="SSF53474">
    <property type="entry name" value="alpha/beta-Hydrolases"/>
    <property type="match status" value="1"/>
</dbReference>
<sequence>MPNTNAHTEGRLQARPKQVEQADDTGLQSLGYDPARDSYFYVPDGYRPDRPAPAVLLLHGAGGHAHHGLSLLRDLADAHGLVLIAPASRKGTWDVIAGGYGPDVALIDQALTTVFDRYSVDPQRLAIGGFSDGASYALSLGITNGDMFTHVLAFSPGFAAPADQRGAPAIYISHGTDDAVLPIEACSRVLAPRLERAGYRVRYREFSGGHVIPPDIAREAVDWFFDGTAEASGAS</sequence>
<evidence type="ECO:0000313" key="5">
    <source>
        <dbReference type="Proteomes" id="UP001589896"/>
    </source>
</evidence>
<dbReference type="Proteomes" id="UP001589896">
    <property type="component" value="Unassembled WGS sequence"/>
</dbReference>
<gene>
    <name evidence="4" type="ORF">ACFFGH_18570</name>
</gene>
<keyword evidence="2 4" id="KW-0378">Hydrolase</keyword>
<accession>A0ABV6RS91</accession>
<feature type="region of interest" description="Disordered" evidence="3">
    <location>
        <begin position="1"/>
        <end position="31"/>
    </location>
</feature>
<dbReference type="GO" id="GO:0016787">
    <property type="term" value="F:hydrolase activity"/>
    <property type="evidence" value="ECO:0007669"/>
    <property type="project" value="UniProtKB-KW"/>
</dbReference>
<keyword evidence="1" id="KW-0732">Signal</keyword>
<protein>
    <submittedName>
        <fullName evidence="4">Alpha/beta hydrolase</fullName>
    </submittedName>
</protein>
<evidence type="ECO:0000256" key="2">
    <source>
        <dbReference type="ARBA" id="ARBA00022801"/>
    </source>
</evidence>
<keyword evidence="5" id="KW-1185">Reference proteome</keyword>
<dbReference type="PANTHER" id="PTHR43037:SF5">
    <property type="entry name" value="FERULOYL ESTERASE"/>
    <property type="match status" value="1"/>
</dbReference>
<dbReference type="Gene3D" id="3.40.50.1820">
    <property type="entry name" value="alpha/beta hydrolase"/>
    <property type="match status" value="1"/>
</dbReference>
<comment type="caution">
    <text evidence="4">The sequence shown here is derived from an EMBL/GenBank/DDBJ whole genome shotgun (WGS) entry which is preliminary data.</text>
</comment>
<dbReference type="Pfam" id="PF00756">
    <property type="entry name" value="Esterase"/>
    <property type="match status" value="1"/>
</dbReference>
<evidence type="ECO:0000256" key="1">
    <source>
        <dbReference type="ARBA" id="ARBA00022729"/>
    </source>
</evidence>
<reference evidence="4 5" key="1">
    <citation type="submission" date="2024-09" db="EMBL/GenBank/DDBJ databases">
        <authorList>
            <person name="Sun Q."/>
            <person name="Mori K."/>
        </authorList>
    </citation>
    <scope>NUCLEOTIDE SEQUENCE [LARGE SCALE GENOMIC DNA]</scope>
    <source>
        <strain evidence="4 5">KCTC 23076</strain>
    </source>
</reference>
<proteinExistence type="predicted"/>
<evidence type="ECO:0000313" key="4">
    <source>
        <dbReference type="EMBL" id="MFC0679847.1"/>
    </source>
</evidence>
<dbReference type="InterPro" id="IPR050955">
    <property type="entry name" value="Plant_Biomass_Hydrol_Est"/>
</dbReference>
<dbReference type="InterPro" id="IPR029058">
    <property type="entry name" value="AB_hydrolase_fold"/>
</dbReference>
<name>A0ABV6RS91_9GAMM</name>
<dbReference type="PANTHER" id="PTHR43037">
    <property type="entry name" value="UNNAMED PRODUCT-RELATED"/>
    <property type="match status" value="1"/>
</dbReference>
<evidence type="ECO:0000256" key="3">
    <source>
        <dbReference type="SAM" id="MobiDB-lite"/>
    </source>
</evidence>
<dbReference type="InterPro" id="IPR000801">
    <property type="entry name" value="Esterase-like"/>
</dbReference>
<organism evidence="4 5">
    <name type="scientific">Lysobacter korlensis</name>
    <dbReference type="NCBI Taxonomy" id="553636"/>
    <lineage>
        <taxon>Bacteria</taxon>
        <taxon>Pseudomonadati</taxon>
        <taxon>Pseudomonadota</taxon>
        <taxon>Gammaproteobacteria</taxon>
        <taxon>Lysobacterales</taxon>
        <taxon>Lysobacteraceae</taxon>
        <taxon>Lysobacter</taxon>
    </lineage>
</organism>
<dbReference type="RefSeq" id="WP_386670982.1">
    <property type="nucleotide sequence ID" value="NZ_JBHLTG010000004.1"/>
</dbReference>
<feature type="compositionally biased region" description="Basic and acidic residues" evidence="3">
    <location>
        <begin position="8"/>
        <end position="20"/>
    </location>
</feature>
<dbReference type="EMBL" id="JBHLTG010000004">
    <property type="protein sequence ID" value="MFC0679847.1"/>
    <property type="molecule type" value="Genomic_DNA"/>
</dbReference>